<dbReference type="AlphaFoldDB" id="A0A5C8P149"/>
<evidence type="ECO:0000259" key="4">
    <source>
        <dbReference type="Pfam" id="PF22725"/>
    </source>
</evidence>
<evidence type="ECO:0000313" key="6">
    <source>
        <dbReference type="Proteomes" id="UP000321548"/>
    </source>
</evidence>
<dbReference type="SUPFAM" id="SSF51735">
    <property type="entry name" value="NAD(P)-binding Rossmann-fold domains"/>
    <property type="match status" value="1"/>
</dbReference>
<accession>A0A5C8P149</accession>
<dbReference type="InterPro" id="IPR055170">
    <property type="entry name" value="GFO_IDH_MocA-like_dom"/>
</dbReference>
<dbReference type="Pfam" id="PF22725">
    <property type="entry name" value="GFO_IDH_MocA_C3"/>
    <property type="match status" value="1"/>
</dbReference>
<dbReference type="InterPro" id="IPR000683">
    <property type="entry name" value="Gfo/Idh/MocA-like_OxRdtase_N"/>
</dbReference>
<keyword evidence="6" id="KW-1185">Reference proteome</keyword>
<evidence type="ECO:0000313" key="5">
    <source>
        <dbReference type="EMBL" id="TXL67032.1"/>
    </source>
</evidence>
<sequence>MRRWMRCCPVRRNGQPPWRSRPVDNGASTSGQDSPMSHGIAVIGLGVIGRRMLDQTRHRNDLKVVSAWDITDRAMRSAAADFPEVPLAASARAAIEAPGVDIVYVGTPPAFHREYVEMAIAAGRKVFCEKPLAVSLVDGEAIVRALSTSATANGVNYVFASAPAVAAMESRLRAGAIGSPRQAEIRLFFSRWPRDWQANAGWLAWREEGGFVREVLSHYVYLLRRLLGPVAIEAAAIGWQEDPALCERSALARLSCGGVPVLVSASAGAAGPDVVEFTLRGDAGALRLENWFELSASDGKRWTQLPHGGLGADRPDPRTAAYQSQLDSLAQLARGEPQPIPDAAVALEVQKTIEALLAS</sequence>
<feature type="domain" description="Gfo/Idh/MocA-like oxidoreductase N-terminal" evidence="3">
    <location>
        <begin position="40"/>
        <end position="149"/>
    </location>
</feature>
<feature type="domain" description="GFO/IDH/MocA-like oxidoreductase" evidence="4">
    <location>
        <begin position="166"/>
        <end position="287"/>
    </location>
</feature>
<dbReference type="Proteomes" id="UP000321548">
    <property type="component" value="Unassembled WGS sequence"/>
</dbReference>
<evidence type="ECO:0000256" key="1">
    <source>
        <dbReference type="ARBA" id="ARBA00023002"/>
    </source>
</evidence>
<dbReference type="GO" id="GO:0000166">
    <property type="term" value="F:nucleotide binding"/>
    <property type="evidence" value="ECO:0007669"/>
    <property type="project" value="InterPro"/>
</dbReference>
<evidence type="ECO:0000256" key="2">
    <source>
        <dbReference type="SAM" id="MobiDB-lite"/>
    </source>
</evidence>
<protein>
    <submittedName>
        <fullName evidence="5">Gfo/Idh/MocA family oxidoreductase</fullName>
    </submittedName>
</protein>
<feature type="compositionally biased region" description="Polar residues" evidence="2">
    <location>
        <begin position="26"/>
        <end position="35"/>
    </location>
</feature>
<comment type="caution">
    <text evidence="5">The sequence shown here is derived from an EMBL/GenBank/DDBJ whole genome shotgun (WGS) entry which is preliminary data.</text>
</comment>
<name>A0A5C8P149_9BURK</name>
<dbReference type="InterPro" id="IPR036291">
    <property type="entry name" value="NAD(P)-bd_dom_sf"/>
</dbReference>
<dbReference type="GO" id="GO:0016491">
    <property type="term" value="F:oxidoreductase activity"/>
    <property type="evidence" value="ECO:0007669"/>
    <property type="project" value="UniProtKB-KW"/>
</dbReference>
<gene>
    <name evidence="5" type="ORF">FHP08_05280</name>
</gene>
<dbReference type="Gene3D" id="3.30.360.10">
    <property type="entry name" value="Dihydrodipicolinate Reductase, domain 2"/>
    <property type="match status" value="1"/>
</dbReference>
<dbReference type="SUPFAM" id="SSF55347">
    <property type="entry name" value="Glyceraldehyde-3-phosphate dehydrogenase-like, C-terminal domain"/>
    <property type="match status" value="1"/>
</dbReference>
<dbReference type="Pfam" id="PF01408">
    <property type="entry name" value="GFO_IDH_MocA"/>
    <property type="match status" value="1"/>
</dbReference>
<dbReference type="InterPro" id="IPR050463">
    <property type="entry name" value="Gfo/Idh/MocA_oxidrdct_glycsds"/>
</dbReference>
<dbReference type="Gene3D" id="3.40.50.720">
    <property type="entry name" value="NAD(P)-binding Rossmann-like Domain"/>
    <property type="match status" value="1"/>
</dbReference>
<dbReference type="PANTHER" id="PTHR43818">
    <property type="entry name" value="BCDNA.GH03377"/>
    <property type="match status" value="1"/>
</dbReference>
<proteinExistence type="predicted"/>
<dbReference type="PANTHER" id="PTHR43818:SF11">
    <property type="entry name" value="BCDNA.GH03377"/>
    <property type="match status" value="1"/>
</dbReference>
<evidence type="ECO:0000259" key="3">
    <source>
        <dbReference type="Pfam" id="PF01408"/>
    </source>
</evidence>
<organism evidence="5 6">
    <name type="scientific">Zeimonas arvi</name>
    <dbReference type="NCBI Taxonomy" id="2498847"/>
    <lineage>
        <taxon>Bacteria</taxon>
        <taxon>Pseudomonadati</taxon>
        <taxon>Pseudomonadota</taxon>
        <taxon>Betaproteobacteria</taxon>
        <taxon>Burkholderiales</taxon>
        <taxon>Burkholderiaceae</taxon>
        <taxon>Zeimonas</taxon>
    </lineage>
</organism>
<dbReference type="EMBL" id="VDUY01000002">
    <property type="protein sequence ID" value="TXL67032.1"/>
    <property type="molecule type" value="Genomic_DNA"/>
</dbReference>
<feature type="region of interest" description="Disordered" evidence="2">
    <location>
        <begin position="10"/>
        <end position="37"/>
    </location>
</feature>
<reference evidence="5 6" key="1">
    <citation type="submission" date="2019-06" db="EMBL/GenBank/DDBJ databases">
        <title>Quisquiliibacterium sp. nov., isolated from a maize field.</title>
        <authorList>
            <person name="Lin S.-Y."/>
            <person name="Tsai C.-F."/>
            <person name="Young C.-C."/>
        </authorList>
    </citation>
    <scope>NUCLEOTIDE SEQUENCE [LARGE SCALE GENOMIC DNA]</scope>
    <source>
        <strain evidence="5 6">CC-CFT501</strain>
    </source>
</reference>
<dbReference type="OrthoDB" id="9781031at2"/>
<keyword evidence="1" id="KW-0560">Oxidoreductase</keyword>